<dbReference type="EMBL" id="KD041639">
    <property type="protein sequence ID" value="EMS65676.1"/>
    <property type="molecule type" value="Genomic_DNA"/>
</dbReference>
<organism evidence="2">
    <name type="scientific">Triticum urartu</name>
    <name type="common">Red wild einkorn</name>
    <name type="synonym">Crithodium urartu</name>
    <dbReference type="NCBI Taxonomy" id="4572"/>
    <lineage>
        <taxon>Eukaryota</taxon>
        <taxon>Viridiplantae</taxon>
        <taxon>Streptophyta</taxon>
        <taxon>Embryophyta</taxon>
        <taxon>Tracheophyta</taxon>
        <taxon>Spermatophyta</taxon>
        <taxon>Magnoliopsida</taxon>
        <taxon>Liliopsida</taxon>
        <taxon>Poales</taxon>
        <taxon>Poaceae</taxon>
        <taxon>BOP clade</taxon>
        <taxon>Pooideae</taxon>
        <taxon>Triticodae</taxon>
        <taxon>Triticeae</taxon>
        <taxon>Triticinae</taxon>
        <taxon>Triticum</taxon>
    </lineage>
</organism>
<accession>M8A121</accession>
<gene>
    <name evidence="2" type="ORF">TRIUR3_14928</name>
</gene>
<sequence length="501" mass="52344">MAYTRLYFLCFDHNITVAEAVKKSWDGFRFRRMLHGETLELWRNLKQRCERVEMEAREGKYGSSNGSLPRPRPHAPPPALTGPPLSASRTPSPTAAAPCLENGDQREVQINRSRCSKAASTTTPAPPPAAPASIVGSVSTEPPEPWASPKVGLPQLDPDQADLDSVSLSPPTDRSPAPADVTEVLLGAKSGCTAVVGEKEVELALLLHPAATHGVVPCVQILPCPDVGDGAEVVALVTQSPPGEDAEFVPCTPLTVAEGCTSGAAMMGELAPLATNAAVDCVSSASCFSVPSSCDTAQAVDAQPGEVHAEVLESVRFSEASSGGSSDHEVVAKSSESLLASIGSDPQVMMELALRPLHKLEDSLCLWLARATSLLERAEASVGLQGSLPTTQVALVANHRDQGTEDIGNTMQPLTLGLVAPVAATEISLARSTSDEVQAGAKGCAFAIDEGDTLHDLTELIKCLIAMPAITLGLIRLVKAEQTKHANQVVCAAVRVNSATC</sequence>
<name>M8A121_TRIUA</name>
<reference evidence="2" key="1">
    <citation type="journal article" date="2013" name="Nature">
        <title>Draft genome of the wheat A-genome progenitor Triticum urartu.</title>
        <authorList>
            <person name="Ling H.Q."/>
            <person name="Zhao S."/>
            <person name="Liu D."/>
            <person name="Wang J."/>
            <person name="Sun H."/>
            <person name="Zhang C."/>
            <person name="Fan H."/>
            <person name="Li D."/>
            <person name="Dong L."/>
            <person name="Tao Y."/>
            <person name="Gao C."/>
            <person name="Wu H."/>
            <person name="Li Y."/>
            <person name="Cui Y."/>
            <person name="Guo X."/>
            <person name="Zheng S."/>
            <person name="Wang B."/>
            <person name="Yu K."/>
            <person name="Liang Q."/>
            <person name="Yang W."/>
            <person name="Lou X."/>
            <person name="Chen J."/>
            <person name="Feng M."/>
            <person name="Jian J."/>
            <person name="Zhang X."/>
            <person name="Luo G."/>
            <person name="Jiang Y."/>
            <person name="Liu J."/>
            <person name="Wang Z."/>
            <person name="Sha Y."/>
            <person name="Zhang B."/>
            <person name="Wu H."/>
            <person name="Tang D."/>
            <person name="Shen Q."/>
            <person name="Xue P."/>
            <person name="Zou S."/>
            <person name="Wang X."/>
            <person name="Liu X."/>
            <person name="Wang F."/>
            <person name="Yang Y."/>
            <person name="An X."/>
            <person name="Dong Z."/>
            <person name="Zhang K."/>
            <person name="Zhang X."/>
            <person name="Luo M.C."/>
            <person name="Dvorak J."/>
            <person name="Tong Y."/>
            <person name="Wang J."/>
            <person name="Yang H."/>
            <person name="Li Z."/>
            <person name="Wang D."/>
            <person name="Zhang A."/>
            <person name="Wang J."/>
        </authorList>
    </citation>
    <scope>NUCLEOTIDE SEQUENCE</scope>
</reference>
<feature type="region of interest" description="Disordered" evidence="1">
    <location>
        <begin position="56"/>
        <end position="178"/>
    </location>
</feature>
<protein>
    <submittedName>
        <fullName evidence="2">Uncharacterized protein</fullName>
    </submittedName>
</protein>
<dbReference type="AlphaFoldDB" id="M8A121"/>
<evidence type="ECO:0000256" key="1">
    <source>
        <dbReference type="SAM" id="MobiDB-lite"/>
    </source>
</evidence>
<proteinExistence type="predicted"/>
<evidence type="ECO:0000313" key="2">
    <source>
        <dbReference type="EMBL" id="EMS65676.1"/>
    </source>
</evidence>
<dbReference type="OMA" id="VMMELAL"/>
<feature type="compositionally biased region" description="Low complexity" evidence="1">
    <location>
        <begin position="82"/>
        <end position="98"/>
    </location>
</feature>